<keyword evidence="2 5" id="KW-0547">Nucleotide-binding</keyword>
<dbReference type="InterPro" id="IPR043129">
    <property type="entry name" value="ATPase_NBD"/>
</dbReference>
<dbReference type="FunFam" id="3.30.420.40:FF:000026">
    <property type="entry name" value="Heat shock protein 70"/>
    <property type="match status" value="1"/>
</dbReference>
<dbReference type="GO" id="GO:0140662">
    <property type="term" value="F:ATP-dependent protein folding chaperone"/>
    <property type="evidence" value="ECO:0007669"/>
    <property type="project" value="InterPro"/>
</dbReference>
<dbReference type="AlphaFoldDB" id="A0A9J6BMM8"/>
<keyword evidence="3 5" id="KW-0067">ATP-binding</keyword>
<dbReference type="FunFam" id="3.30.420.40:FF:000172">
    <property type="entry name" value="Heat shock 70 kDa protein"/>
    <property type="match status" value="1"/>
</dbReference>
<dbReference type="Gene3D" id="3.30.30.30">
    <property type="match status" value="1"/>
</dbReference>
<dbReference type="FunFam" id="3.90.640.10:FF:000134">
    <property type="entry name" value="Heat shock cognate 71 kDa protein"/>
    <property type="match status" value="1"/>
</dbReference>
<protein>
    <recommendedName>
        <fullName evidence="9">Heat shock protein 70</fullName>
    </recommendedName>
</protein>
<dbReference type="NCBIfam" id="NF001413">
    <property type="entry name" value="PRK00290.1"/>
    <property type="match status" value="1"/>
</dbReference>
<dbReference type="Gene3D" id="1.20.1270.10">
    <property type="match status" value="1"/>
</dbReference>
<reference evidence="7" key="1">
    <citation type="submission" date="2021-03" db="EMBL/GenBank/DDBJ databases">
        <title>Chromosome level genome of the anhydrobiotic midge Polypedilum vanderplanki.</title>
        <authorList>
            <person name="Yoshida Y."/>
            <person name="Kikawada T."/>
            <person name="Gusev O."/>
        </authorList>
    </citation>
    <scope>NUCLEOTIDE SEQUENCE</scope>
    <source>
        <strain evidence="7">NIAS01</strain>
        <tissue evidence="7">Whole body or cell culture</tissue>
    </source>
</reference>
<keyword evidence="4" id="KW-0346">Stress response</keyword>
<keyword evidence="8" id="KW-1185">Reference proteome</keyword>
<dbReference type="InterPro" id="IPR013126">
    <property type="entry name" value="Hsp_70_fam"/>
</dbReference>
<sequence>MPKVAIGIDLGTTYSCVGVFQHGKVDIIANEMGNRTTPSYVAFNDSERLVGDAAKNQVAMNPKNSVFDAKRLIGRKFDDEKIQADMKHWPFKVINDCGKPKIEVEFKGECKRFAPEEISSMILSKMREIAEAYLGQKINDAVITVPAYFNDSQRQATKDAGAISGLNVLRIINEPTAAALAYGLDKNLKGEKNVLIFDLGGGTFDVSILSIDEGSLFEVKSTAGDTHLGGEDFDNRLVNHFAEEFKRKFKKDLSGNPRALRRLRTACERAKRTLSSSTEASIEIDALYEGVDFYSKITRARFEELNMDLFRSTLQPVEKALNDAKMDKGQINEVVLVGGSTRIPKVQKMLQDFFGGKALNFSINPDEAVAYGAAIQAAILTGDTSSQIQDVLLVDVTPLSLGIETAGGVMSKLVERNSRIPCKQQQTFTTYSDNQNAVTIQVFEGERAMTKDNNLLGTFNLTGIAPAPRGIPKIEVTFDLDANGILNVSAKDISTGKQEKITIKNDKGRLSKAEIDRMLADAEKYREEDEKQQKRIQARNQFESYIFGCKQAVEEAPAGRITEEDKKIVRDKCASELSWLDSNTLAEKEEFEDRMKETQKICGPIMAKIHQQGANGQQQSSGKPTVEEVD</sequence>
<organism evidence="7 8">
    <name type="scientific">Polypedilum vanderplanki</name>
    <name type="common">Sleeping chironomid midge</name>
    <dbReference type="NCBI Taxonomy" id="319348"/>
    <lineage>
        <taxon>Eukaryota</taxon>
        <taxon>Metazoa</taxon>
        <taxon>Ecdysozoa</taxon>
        <taxon>Arthropoda</taxon>
        <taxon>Hexapoda</taxon>
        <taxon>Insecta</taxon>
        <taxon>Pterygota</taxon>
        <taxon>Neoptera</taxon>
        <taxon>Endopterygota</taxon>
        <taxon>Diptera</taxon>
        <taxon>Nematocera</taxon>
        <taxon>Chironomoidea</taxon>
        <taxon>Chironomidae</taxon>
        <taxon>Chironominae</taxon>
        <taxon>Polypedilum</taxon>
        <taxon>Polypedilum</taxon>
    </lineage>
</organism>
<dbReference type="PROSITE" id="PS00297">
    <property type="entry name" value="HSP70_1"/>
    <property type="match status" value="1"/>
</dbReference>
<dbReference type="PROSITE" id="PS01036">
    <property type="entry name" value="HSP70_3"/>
    <property type="match status" value="1"/>
</dbReference>
<evidence type="ECO:0000313" key="8">
    <source>
        <dbReference type="Proteomes" id="UP001107558"/>
    </source>
</evidence>
<accession>A0A9J6BMM8</accession>
<dbReference type="GO" id="GO:0006950">
    <property type="term" value="P:response to stress"/>
    <property type="evidence" value="ECO:0007669"/>
    <property type="project" value="UniProtKB-ARBA"/>
</dbReference>
<evidence type="ECO:0008006" key="9">
    <source>
        <dbReference type="Google" id="ProtNLM"/>
    </source>
</evidence>
<evidence type="ECO:0000256" key="3">
    <source>
        <dbReference type="ARBA" id="ARBA00022840"/>
    </source>
</evidence>
<comment type="caution">
    <text evidence="7">The sequence shown here is derived from an EMBL/GenBank/DDBJ whole genome shotgun (WGS) entry which is preliminary data.</text>
</comment>
<dbReference type="SUPFAM" id="SSF53067">
    <property type="entry name" value="Actin-like ATPase domain"/>
    <property type="match status" value="2"/>
</dbReference>
<dbReference type="SUPFAM" id="SSF100920">
    <property type="entry name" value="Heat shock protein 70kD (HSP70), peptide-binding domain"/>
    <property type="match status" value="1"/>
</dbReference>
<name>A0A9J6BMM8_POLVA</name>
<dbReference type="OrthoDB" id="2401965at2759"/>
<comment type="similarity">
    <text evidence="1 5">Belongs to the heat shock protein 70 family.</text>
</comment>
<dbReference type="FunFam" id="2.60.34.10:FF:000002">
    <property type="entry name" value="Heat shock 70 kDa"/>
    <property type="match status" value="1"/>
</dbReference>
<dbReference type="CDD" id="cd10233">
    <property type="entry name" value="ASKHA_NBD_HSP70_HSPA1"/>
    <property type="match status" value="1"/>
</dbReference>
<gene>
    <name evidence="7" type="ORF">PVAND_000946</name>
</gene>
<dbReference type="FunFam" id="1.20.1270.10:FF:000024">
    <property type="entry name" value="Heat shock protein 70"/>
    <property type="match status" value="1"/>
</dbReference>
<evidence type="ECO:0000256" key="4">
    <source>
        <dbReference type="ARBA" id="ARBA00023016"/>
    </source>
</evidence>
<dbReference type="Proteomes" id="UP001107558">
    <property type="component" value="Chromosome 3"/>
</dbReference>
<dbReference type="PROSITE" id="PS00329">
    <property type="entry name" value="HSP70_2"/>
    <property type="match status" value="1"/>
</dbReference>
<dbReference type="Pfam" id="PF00012">
    <property type="entry name" value="HSP70"/>
    <property type="match status" value="1"/>
</dbReference>
<feature type="region of interest" description="Disordered" evidence="6">
    <location>
        <begin position="608"/>
        <end position="630"/>
    </location>
</feature>
<evidence type="ECO:0000256" key="2">
    <source>
        <dbReference type="ARBA" id="ARBA00022741"/>
    </source>
</evidence>
<evidence type="ECO:0000256" key="5">
    <source>
        <dbReference type="RuleBase" id="RU003322"/>
    </source>
</evidence>
<dbReference type="InterPro" id="IPR029047">
    <property type="entry name" value="HSP70_peptide-bd_sf"/>
</dbReference>
<evidence type="ECO:0000256" key="6">
    <source>
        <dbReference type="SAM" id="MobiDB-lite"/>
    </source>
</evidence>
<evidence type="ECO:0000256" key="1">
    <source>
        <dbReference type="ARBA" id="ARBA00007381"/>
    </source>
</evidence>
<dbReference type="Gene3D" id="2.60.34.10">
    <property type="entry name" value="Substrate Binding Domain Of DNAk, Chain A, domain 1"/>
    <property type="match status" value="1"/>
</dbReference>
<dbReference type="Gene3D" id="3.90.640.10">
    <property type="entry name" value="Actin, Chain A, domain 4"/>
    <property type="match status" value="1"/>
</dbReference>
<dbReference type="InterPro" id="IPR018181">
    <property type="entry name" value="Heat_shock_70_CS"/>
</dbReference>
<dbReference type="InterPro" id="IPR029048">
    <property type="entry name" value="HSP70_C_sf"/>
</dbReference>
<dbReference type="PANTHER" id="PTHR19375">
    <property type="entry name" value="HEAT SHOCK PROTEIN 70KDA"/>
    <property type="match status" value="1"/>
</dbReference>
<feature type="compositionally biased region" description="Low complexity" evidence="6">
    <location>
        <begin position="611"/>
        <end position="622"/>
    </location>
</feature>
<dbReference type="EMBL" id="JADBJN010000003">
    <property type="protein sequence ID" value="KAG5670699.1"/>
    <property type="molecule type" value="Genomic_DNA"/>
</dbReference>
<dbReference type="Gene3D" id="3.30.420.40">
    <property type="match status" value="2"/>
</dbReference>
<evidence type="ECO:0000313" key="7">
    <source>
        <dbReference type="EMBL" id="KAG5670699.1"/>
    </source>
</evidence>
<dbReference type="PRINTS" id="PR00301">
    <property type="entry name" value="HEATSHOCK70"/>
</dbReference>
<dbReference type="GO" id="GO:0005524">
    <property type="term" value="F:ATP binding"/>
    <property type="evidence" value="ECO:0007669"/>
    <property type="project" value="UniProtKB-KW"/>
</dbReference>
<proteinExistence type="inferred from homology"/>
<dbReference type="FunFam" id="3.30.30.30:FF:000001">
    <property type="entry name" value="heat shock 70 kDa protein-like"/>
    <property type="match status" value="1"/>
</dbReference>
<dbReference type="SUPFAM" id="SSF100934">
    <property type="entry name" value="Heat shock protein 70kD (HSP70), C-terminal subdomain"/>
    <property type="match status" value="1"/>
</dbReference>